<evidence type="ECO:0000256" key="7">
    <source>
        <dbReference type="ARBA" id="ARBA00023136"/>
    </source>
</evidence>
<evidence type="ECO:0000256" key="2">
    <source>
        <dbReference type="ARBA" id="ARBA00022448"/>
    </source>
</evidence>
<evidence type="ECO:0000256" key="4">
    <source>
        <dbReference type="ARBA" id="ARBA00022692"/>
    </source>
</evidence>
<evidence type="ECO:0000256" key="8">
    <source>
        <dbReference type="ARBA" id="ARBA00023170"/>
    </source>
</evidence>
<dbReference type="InterPro" id="IPR000531">
    <property type="entry name" value="Beta-barrel_TonB"/>
</dbReference>
<keyword evidence="4 10" id="KW-0812">Transmembrane</keyword>
<keyword evidence="8 14" id="KW-0675">Receptor</keyword>
<evidence type="ECO:0000256" key="1">
    <source>
        <dbReference type="ARBA" id="ARBA00004571"/>
    </source>
</evidence>
<name>A0ABW9KRF8_9BACT</name>
<gene>
    <name evidence="14" type="ORF">ACK2TP_16835</name>
</gene>
<reference evidence="14 15" key="1">
    <citation type="submission" date="2024-12" db="EMBL/GenBank/DDBJ databases">
        <authorList>
            <person name="Lee Y."/>
        </authorList>
    </citation>
    <scope>NUCLEOTIDE SEQUENCE [LARGE SCALE GENOMIC DNA]</scope>
    <source>
        <strain evidence="14 15">03SUJ4</strain>
    </source>
</reference>
<evidence type="ECO:0000256" key="5">
    <source>
        <dbReference type="ARBA" id="ARBA00022729"/>
    </source>
</evidence>
<dbReference type="SUPFAM" id="SSF56935">
    <property type="entry name" value="Porins"/>
    <property type="match status" value="1"/>
</dbReference>
<protein>
    <submittedName>
        <fullName evidence="14">TonB-dependent receptor plug domain-containing protein</fullName>
    </submittedName>
</protein>
<keyword evidence="6 11" id="KW-0798">TonB box</keyword>
<evidence type="ECO:0000256" key="11">
    <source>
        <dbReference type="RuleBase" id="RU003357"/>
    </source>
</evidence>
<sequence>MCEAAQQAPTALADRALSELMTIPVYSASRSSQSVSEAPASVSVVTREDIRRGGYRTLGDILRNVRGFYISTDRQYTYAGVRGFSEPGNYNTRILLMVDSHRMNDAVYEQASLGNEFALDVDLIERVEVVLGPSSSLYGTNAVFAVVNVIARTAESYRGFELSTNAGSWNSYRQRISYGGRIAGIDTVLSGTFYNSKGENRLYYPEYDSPLTNNGIASHLDGDTLAQGFLKASGHGLRLEAAYGTRQAADPTGAWGDIFNDPDNWSRDTRDFVELKYDRKLPLGNVMARAYFDAEHASGSYPYADASSTRVLNHDYAQGRSAGMEVEASTKLRDRYALVGGFEYRDDYKQHQSNFDENPFVLALDTNNPAFVAAPYFEAKIPLLRGLTLTPSIREDYNPRVGWTVSPRAALTYHATEQTTARLIYGESFRTPNAYEQYYYPNTAPLRPERDTSWELDLDQTLTSQVSLTAAVYENVLHDFITLTSDQTYDAPYANESREATAGAEIQIDARIRQGSKVTASYSNTFVRRDVEHGWLENSPQNQGKIYATVPLFSRSAFATVDGQYMGRRLTLPKDGEGEGGKHTIHPYALLNATLLVHTPARGLDVSASIYNAFNKVYYDPGAQQHVQEQLQQAGRSFRVKLVWNPGGAR</sequence>
<feature type="domain" description="TonB-dependent receptor plug" evidence="13">
    <location>
        <begin position="35"/>
        <end position="145"/>
    </location>
</feature>
<keyword evidence="5" id="KW-0732">Signal</keyword>
<feature type="domain" description="TonB-dependent receptor-like beta-barrel" evidence="12">
    <location>
        <begin position="235"/>
        <end position="612"/>
    </location>
</feature>
<dbReference type="RefSeq" id="WP_263414398.1">
    <property type="nucleotide sequence ID" value="NZ_BAABBH010000001.1"/>
</dbReference>
<dbReference type="PANTHER" id="PTHR30069:SF29">
    <property type="entry name" value="HEMOGLOBIN AND HEMOGLOBIN-HAPTOGLOBIN-BINDING PROTEIN 1-RELATED"/>
    <property type="match status" value="1"/>
</dbReference>
<dbReference type="InterPro" id="IPR036942">
    <property type="entry name" value="Beta-barrel_TonB_sf"/>
</dbReference>
<evidence type="ECO:0000256" key="3">
    <source>
        <dbReference type="ARBA" id="ARBA00022452"/>
    </source>
</evidence>
<dbReference type="InterPro" id="IPR037066">
    <property type="entry name" value="Plug_dom_sf"/>
</dbReference>
<evidence type="ECO:0000256" key="6">
    <source>
        <dbReference type="ARBA" id="ARBA00023077"/>
    </source>
</evidence>
<dbReference type="PANTHER" id="PTHR30069">
    <property type="entry name" value="TONB-DEPENDENT OUTER MEMBRANE RECEPTOR"/>
    <property type="match status" value="1"/>
</dbReference>
<dbReference type="InterPro" id="IPR039426">
    <property type="entry name" value="TonB-dep_rcpt-like"/>
</dbReference>
<evidence type="ECO:0000256" key="10">
    <source>
        <dbReference type="PROSITE-ProRule" id="PRU01360"/>
    </source>
</evidence>
<evidence type="ECO:0000313" key="15">
    <source>
        <dbReference type="Proteomes" id="UP001634747"/>
    </source>
</evidence>
<evidence type="ECO:0000259" key="13">
    <source>
        <dbReference type="Pfam" id="PF07715"/>
    </source>
</evidence>
<keyword evidence="3 10" id="KW-1134">Transmembrane beta strand</keyword>
<dbReference type="InterPro" id="IPR012910">
    <property type="entry name" value="Plug_dom"/>
</dbReference>
<dbReference type="Gene3D" id="2.40.170.20">
    <property type="entry name" value="TonB-dependent receptor, beta-barrel domain"/>
    <property type="match status" value="1"/>
</dbReference>
<proteinExistence type="inferred from homology"/>
<dbReference type="Proteomes" id="UP001634747">
    <property type="component" value="Unassembled WGS sequence"/>
</dbReference>
<keyword evidence="9 10" id="KW-0998">Cell outer membrane</keyword>
<organism evidence="14 15">
    <name type="scientific">Terriglobus aquaticus</name>
    <dbReference type="NCBI Taxonomy" id="940139"/>
    <lineage>
        <taxon>Bacteria</taxon>
        <taxon>Pseudomonadati</taxon>
        <taxon>Acidobacteriota</taxon>
        <taxon>Terriglobia</taxon>
        <taxon>Terriglobales</taxon>
        <taxon>Acidobacteriaceae</taxon>
        <taxon>Terriglobus</taxon>
    </lineage>
</organism>
<dbReference type="PROSITE" id="PS52016">
    <property type="entry name" value="TONB_DEPENDENT_REC_3"/>
    <property type="match status" value="1"/>
</dbReference>
<dbReference type="Gene3D" id="2.170.130.10">
    <property type="entry name" value="TonB-dependent receptor, plug domain"/>
    <property type="match status" value="1"/>
</dbReference>
<keyword evidence="7 10" id="KW-0472">Membrane</keyword>
<evidence type="ECO:0000259" key="12">
    <source>
        <dbReference type="Pfam" id="PF00593"/>
    </source>
</evidence>
<accession>A0ABW9KRF8</accession>
<evidence type="ECO:0000313" key="14">
    <source>
        <dbReference type="EMBL" id="MFN2977440.1"/>
    </source>
</evidence>
<dbReference type="Pfam" id="PF00593">
    <property type="entry name" value="TonB_dep_Rec_b-barrel"/>
    <property type="match status" value="1"/>
</dbReference>
<dbReference type="Pfam" id="PF07715">
    <property type="entry name" value="Plug"/>
    <property type="match status" value="1"/>
</dbReference>
<keyword evidence="2 10" id="KW-0813">Transport</keyword>
<comment type="subcellular location">
    <subcellularLocation>
        <location evidence="1 10">Cell outer membrane</location>
        <topology evidence="1 10">Multi-pass membrane protein</topology>
    </subcellularLocation>
</comment>
<comment type="caution">
    <text evidence="14">The sequence shown here is derived from an EMBL/GenBank/DDBJ whole genome shotgun (WGS) entry which is preliminary data.</text>
</comment>
<comment type="similarity">
    <text evidence="10 11">Belongs to the TonB-dependent receptor family.</text>
</comment>
<dbReference type="EMBL" id="JBJYXY010000001">
    <property type="protein sequence ID" value="MFN2977440.1"/>
    <property type="molecule type" value="Genomic_DNA"/>
</dbReference>
<keyword evidence="15" id="KW-1185">Reference proteome</keyword>
<evidence type="ECO:0000256" key="9">
    <source>
        <dbReference type="ARBA" id="ARBA00023237"/>
    </source>
</evidence>